<dbReference type="InterPro" id="IPR043993">
    <property type="entry name" value="T4SS_pilin"/>
</dbReference>
<evidence type="ECO:0000313" key="4">
    <source>
        <dbReference type="Proteomes" id="UP000178347"/>
    </source>
</evidence>
<sequence>MYKLFFTIIILSAFVLPALPASADYTTDLQTQLQSAAGTKGANYGNARDPREVAALVVQVMLGTVGVLFTLYMVYAGFLITLSAGEEEKVEKGKKVIRYCVIGLLITFSAFSITLFVNKYLLKAQQYNKPTTPLYSGSEFTVDEDTSQYYNSDPLNETINEGTIW</sequence>
<keyword evidence="1" id="KW-0812">Transmembrane</keyword>
<feature type="chain" id="PRO_5009525692" description="DUF5671 domain-containing protein" evidence="2">
    <location>
        <begin position="24"/>
        <end position="165"/>
    </location>
</feature>
<dbReference type="Pfam" id="PF18895">
    <property type="entry name" value="T4SS_pilin"/>
    <property type="match status" value="1"/>
</dbReference>
<evidence type="ECO:0008006" key="5">
    <source>
        <dbReference type="Google" id="ProtNLM"/>
    </source>
</evidence>
<name>A0A1F6MVH5_9BACT</name>
<feature type="transmembrane region" description="Helical" evidence="1">
    <location>
        <begin position="53"/>
        <end position="75"/>
    </location>
</feature>
<accession>A0A1F6MVH5</accession>
<keyword evidence="2" id="KW-0732">Signal</keyword>
<evidence type="ECO:0000313" key="3">
    <source>
        <dbReference type="EMBL" id="OGH75611.1"/>
    </source>
</evidence>
<dbReference type="Proteomes" id="UP000178347">
    <property type="component" value="Unassembled WGS sequence"/>
</dbReference>
<protein>
    <recommendedName>
        <fullName evidence="5">DUF5671 domain-containing protein</fullName>
    </recommendedName>
</protein>
<comment type="caution">
    <text evidence="3">The sequence shown here is derived from an EMBL/GenBank/DDBJ whole genome shotgun (WGS) entry which is preliminary data.</text>
</comment>
<evidence type="ECO:0000256" key="1">
    <source>
        <dbReference type="SAM" id="Phobius"/>
    </source>
</evidence>
<keyword evidence="1" id="KW-0472">Membrane</keyword>
<keyword evidence="1" id="KW-1133">Transmembrane helix</keyword>
<reference evidence="3 4" key="1">
    <citation type="journal article" date="2016" name="Nat. Commun.">
        <title>Thousands of microbial genomes shed light on interconnected biogeochemical processes in an aquifer system.</title>
        <authorList>
            <person name="Anantharaman K."/>
            <person name="Brown C.T."/>
            <person name="Hug L.A."/>
            <person name="Sharon I."/>
            <person name="Castelle C.J."/>
            <person name="Probst A.J."/>
            <person name="Thomas B.C."/>
            <person name="Singh A."/>
            <person name="Wilkins M.J."/>
            <person name="Karaoz U."/>
            <person name="Brodie E.L."/>
            <person name="Williams K.H."/>
            <person name="Hubbard S.S."/>
            <person name="Banfield J.F."/>
        </authorList>
    </citation>
    <scope>NUCLEOTIDE SEQUENCE [LARGE SCALE GENOMIC DNA]</scope>
</reference>
<gene>
    <name evidence="3" type="ORF">A3G00_03900</name>
</gene>
<feature type="transmembrane region" description="Helical" evidence="1">
    <location>
        <begin position="96"/>
        <end position="117"/>
    </location>
</feature>
<organism evidence="3 4">
    <name type="scientific">Candidatus Magasanikbacteria bacterium RIFCSPLOWO2_12_FULL_43_12</name>
    <dbReference type="NCBI Taxonomy" id="1798692"/>
    <lineage>
        <taxon>Bacteria</taxon>
        <taxon>Candidatus Magasanikiibacteriota</taxon>
    </lineage>
</organism>
<evidence type="ECO:0000256" key="2">
    <source>
        <dbReference type="SAM" id="SignalP"/>
    </source>
</evidence>
<feature type="signal peptide" evidence="2">
    <location>
        <begin position="1"/>
        <end position="23"/>
    </location>
</feature>
<dbReference type="AlphaFoldDB" id="A0A1F6MVH5"/>
<proteinExistence type="predicted"/>
<dbReference type="EMBL" id="MFQN01000004">
    <property type="protein sequence ID" value="OGH75611.1"/>
    <property type="molecule type" value="Genomic_DNA"/>
</dbReference>